<evidence type="ECO:0000313" key="8">
    <source>
        <dbReference type="EMBL" id="CAF3669968.1"/>
    </source>
</evidence>
<feature type="compositionally biased region" description="Polar residues" evidence="4">
    <location>
        <begin position="273"/>
        <end position="292"/>
    </location>
</feature>
<organism evidence="7 9">
    <name type="scientific">Didymodactylos carnosus</name>
    <dbReference type="NCBI Taxonomy" id="1234261"/>
    <lineage>
        <taxon>Eukaryota</taxon>
        <taxon>Metazoa</taxon>
        <taxon>Spiralia</taxon>
        <taxon>Gnathifera</taxon>
        <taxon>Rotifera</taxon>
        <taxon>Eurotatoria</taxon>
        <taxon>Bdelloidea</taxon>
        <taxon>Philodinida</taxon>
        <taxon>Philodinidae</taxon>
        <taxon>Didymodactylos</taxon>
    </lineage>
</organism>
<feature type="compositionally biased region" description="Low complexity" evidence="4">
    <location>
        <begin position="398"/>
        <end position="418"/>
    </location>
</feature>
<dbReference type="Proteomes" id="UP000663829">
    <property type="component" value="Unassembled WGS sequence"/>
</dbReference>
<feature type="region of interest" description="Disordered" evidence="4">
    <location>
        <begin position="314"/>
        <end position="418"/>
    </location>
</feature>
<feature type="domain" description="NTF2" evidence="6">
    <location>
        <begin position="17"/>
        <end position="167"/>
    </location>
</feature>
<feature type="compositionally biased region" description="Basic and acidic residues" evidence="4">
    <location>
        <begin position="345"/>
        <end position="355"/>
    </location>
</feature>
<dbReference type="GO" id="GO:0010494">
    <property type="term" value="C:cytoplasmic stress granule"/>
    <property type="evidence" value="ECO:0007669"/>
    <property type="project" value="UniProtKB-SubCell"/>
</dbReference>
<feature type="region of interest" description="Disordered" evidence="4">
    <location>
        <begin position="235"/>
        <end position="292"/>
    </location>
</feature>
<dbReference type="PROSITE" id="PS50102">
    <property type="entry name" value="RRM"/>
    <property type="match status" value="1"/>
</dbReference>
<dbReference type="OrthoDB" id="339151at2759"/>
<dbReference type="PANTHER" id="PTHR10693">
    <property type="entry name" value="RAS GTPASE-ACTIVATING PROTEIN-BINDING PROTEIN"/>
    <property type="match status" value="1"/>
</dbReference>
<feature type="compositionally biased region" description="Polar residues" evidence="4">
    <location>
        <begin position="356"/>
        <end position="367"/>
    </location>
</feature>
<dbReference type="Pfam" id="PF00076">
    <property type="entry name" value="RRM_1"/>
    <property type="match status" value="1"/>
</dbReference>
<comment type="subcellular location">
    <subcellularLocation>
        <location evidence="1">Cytoplasm</location>
        <location evidence="1">Stress granule</location>
    </subcellularLocation>
</comment>
<evidence type="ECO:0000256" key="3">
    <source>
        <dbReference type="PROSITE-ProRule" id="PRU00176"/>
    </source>
</evidence>
<dbReference type="InterPro" id="IPR035979">
    <property type="entry name" value="RBD_domain_sf"/>
</dbReference>
<dbReference type="SUPFAM" id="SSF54427">
    <property type="entry name" value="NTF2-like"/>
    <property type="match status" value="1"/>
</dbReference>
<dbReference type="EMBL" id="CAJNOQ010001297">
    <property type="protein sequence ID" value="CAF0884511.1"/>
    <property type="molecule type" value="Genomic_DNA"/>
</dbReference>
<gene>
    <name evidence="7" type="ORF">GPM918_LOCUS7789</name>
    <name evidence="8" type="ORF">SRO942_LOCUS7785</name>
</gene>
<dbReference type="Gene3D" id="3.10.450.50">
    <property type="match status" value="1"/>
</dbReference>
<feature type="compositionally biased region" description="Polar residues" evidence="4">
    <location>
        <begin position="330"/>
        <end position="344"/>
    </location>
</feature>
<accession>A0A813YHY9</accession>
<reference evidence="7" key="1">
    <citation type="submission" date="2021-02" db="EMBL/GenBank/DDBJ databases">
        <authorList>
            <person name="Nowell W R."/>
        </authorList>
    </citation>
    <scope>NUCLEOTIDE SEQUENCE</scope>
</reference>
<dbReference type="GO" id="GO:1990904">
    <property type="term" value="C:ribonucleoprotein complex"/>
    <property type="evidence" value="ECO:0007669"/>
    <property type="project" value="TreeGrafter"/>
</dbReference>
<name>A0A813YHY9_9BILA</name>
<evidence type="ECO:0000256" key="2">
    <source>
        <dbReference type="ARBA" id="ARBA00022884"/>
    </source>
</evidence>
<dbReference type="GO" id="GO:0003729">
    <property type="term" value="F:mRNA binding"/>
    <property type="evidence" value="ECO:0007669"/>
    <property type="project" value="TreeGrafter"/>
</dbReference>
<dbReference type="PROSITE" id="PS50177">
    <property type="entry name" value="NTF2_DOMAIN"/>
    <property type="match status" value="1"/>
</dbReference>
<dbReference type="InterPro" id="IPR012677">
    <property type="entry name" value="Nucleotide-bd_a/b_plait_sf"/>
</dbReference>
<evidence type="ECO:0000259" key="6">
    <source>
        <dbReference type="PROSITE" id="PS50177"/>
    </source>
</evidence>
<dbReference type="SMART" id="SM00360">
    <property type="entry name" value="RRM"/>
    <property type="match status" value="1"/>
</dbReference>
<dbReference type="InterPro" id="IPR002075">
    <property type="entry name" value="NTF2_dom"/>
</dbReference>
<protein>
    <submittedName>
        <fullName evidence="7">Uncharacterized protein</fullName>
    </submittedName>
</protein>
<dbReference type="InterPro" id="IPR039539">
    <property type="entry name" value="Ras_GTPase_bind_prot"/>
</dbReference>
<feature type="compositionally biased region" description="Polar residues" evidence="4">
    <location>
        <begin position="374"/>
        <end position="397"/>
    </location>
</feature>
<dbReference type="GO" id="GO:0005829">
    <property type="term" value="C:cytosol"/>
    <property type="evidence" value="ECO:0007669"/>
    <property type="project" value="TreeGrafter"/>
</dbReference>
<dbReference type="AlphaFoldDB" id="A0A813YHY9"/>
<feature type="compositionally biased region" description="Low complexity" evidence="4">
    <location>
        <begin position="235"/>
        <end position="245"/>
    </location>
</feature>
<keyword evidence="2 3" id="KW-0694">RNA-binding</keyword>
<feature type="region of interest" description="Disordered" evidence="4">
    <location>
        <begin position="581"/>
        <end position="622"/>
    </location>
</feature>
<dbReference type="CDD" id="cd00780">
    <property type="entry name" value="NTF2"/>
    <property type="match status" value="1"/>
</dbReference>
<dbReference type="Gene3D" id="3.30.70.330">
    <property type="match status" value="1"/>
</dbReference>
<dbReference type="PANTHER" id="PTHR10693:SF20">
    <property type="entry name" value="AT27578P"/>
    <property type="match status" value="1"/>
</dbReference>
<dbReference type="SUPFAM" id="SSF54928">
    <property type="entry name" value="RNA-binding domain, RBD"/>
    <property type="match status" value="1"/>
</dbReference>
<evidence type="ECO:0000256" key="1">
    <source>
        <dbReference type="ARBA" id="ARBA00004210"/>
    </source>
</evidence>
<dbReference type="InterPro" id="IPR000504">
    <property type="entry name" value="RRM_dom"/>
</dbReference>
<proteinExistence type="predicted"/>
<feature type="compositionally biased region" description="Low complexity" evidence="4">
    <location>
        <begin position="606"/>
        <end position="622"/>
    </location>
</feature>
<comment type="caution">
    <text evidence="7">The sequence shown here is derived from an EMBL/GenBank/DDBJ whole genome shotgun (WGS) entry which is preliminary data.</text>
</comment>
<evidence type="ECO:0000259" key="5">
    <source>
        <dbReference type="PROSITE" id="PS50102"/>
    </source>
</evidence>
<evidence type="ECO:0000256" key="4">
    <source>
        <dbReference type="SAM" id="MobiDB-lite"/>
    </source>
</evidence>
<feature type="domain" description="RRM" evidence="5">
    <location>
        <begin position="445"/>
        <end position="542"/>
    </location>
</feature>
<dbReference type="EMBL" id="CAJOBC010001296">
    <property type="protein sequence ID" value="CAF3669968.1"/>
    <property type="molecule type" value="Genomic_DNA"/>
</dbReference>
<dbReference type="InterPro" id="IPR032710">
    <property type="entry name" value="NTF2-like_dom_sf"/>
</dbReference>
<dbReference type="Proteomes" id="UP000681722">
    <property type="component" value="Unassembled WGS sequence"/>
</dbReference>
<evidence type="ECO:0000313" key="9">
    <source>
        <dbReference type="Proteomes" id="UP000663829"/>
    </source>
</evidence>
<dbReference type="InterPro" id="IPR018222">
    <property type="entry name" value="Nuclear_transport_factor_2_euk"/>
</dbReference>
<keyword evidence="9" id="KW-1185">Reference proteome</keyword>
<dbReference type="Pfam" id="PF02136">
    <property type="entry name" value="NTF2"/>
    <property type="match status" value="1"/>
</dbReference>
<sequence>MVVMTSSSDDKLSPQQIGRAFVIQYYRLLHECPNLLHRFYSDTSTFMHEVDHDDEQNTGGNGDIKIKKSILNKSNSDNNNSSSSSIVIGIDNIKQRIEELNFKNRHVKIRQVDCHSTILQGVVVQVCGEISSSNQEEQTKMKRFVQTFVLVPQSKIKYYVHNDIFRYQDPNQQDAVTVVLPATSTATSTVASANSTSLLPEDQDTYPVDYYSLIPPGFDASASASSPNFLFSTTTATTDSSLGTTKPVKKQEIVGQPQQYSESTKLENRNNEQQRSYENFSNNDNGSWSQNQENDSEYFFAKEPEAQQQQEWSEFSQTTTKNILTPPPSGQTQQFPTGTIMNEKNQTEQQEKTSESSRVVSVKQQPKSYRDAVQPSSLPMTPVQQKSSLDVKNNQSATSTTKPPTKTSNNNTNTNNYYGSYKNNRMVNSYNEDFEYYPHGHTDDQEIFVGNLSFHATSDEVKIYFISETCLNNDGSMLSIVRQYFSTYGQIIGCRIGNTGSQPRSSNFAFVVCDTIETAKRILDDKENLQKTKKINVEAKKRRPFPHTFRPSYSTTYSYNQNHQYSQYPMQGSYDEQYNINGGGYYRNQNSRKSRSGRGGGGSGGNRNTTAAAVVAQTTPSV</sequence>
<evidence type="ECO:0000313" key="7">
    <source>
        <dbReference type="EMBL" id="CAF0884511.1"/>
    </source>
</evidence>
<feature type="compositionally biased region" description="Polar residues" evidence="4">
    <location>
        <begin position="314"/>
        <end position="323"/>
    </location>
</feature>